<accession>A0A0L0SER3</accession>
<dbReference type="GO" id="GO:0005504">
    <property type="term" value="F:fatty acid binding"/>
    <property type="evidence" value="ECO:0007669"/>
    <property type="project" value="TreeGrafter"/>
</dbReference>
<feature type="domain" description="Acyl-CoA oxidase C-alpha1" evidence="12">
    <location>
        <begin position="327"/>
        <end position="480"/>
    </location>
</feature>
<dbReference type="GO" id="GO:0033540">
    <property type="term" value="P:fatty acid beta-oxidation using acyl-CoA oxidase"/>
    <property type="evidence" value="ECO:0007669"/>
    <property type="project" value="UniProtKB-UniPathway"/>
</dbReference>
<dbReference type="InterPro" id="IPR046373">
    <property type="entry name" value="Acyl-CoA_Oxase/DH_mid-dom_sf"/>
</dbReference>
<dbReference type="STRING" id="578462.A0A0L0SER3"/>
<evidence type="ECO:0000256" key="8">
    <source>
        <dbReference type="ARBA" id="ARBA00023098"/>
    </source>
</evidence>
<dbReference type="EMBL" id="GG745337">
    <property type="protein sequence ID" value="KNE60885.1"/>
    <property type="molecule type" value="Genomic_DNA"/>
</dbReference>
<evidence type="ECO:0000256" key="4">
    <source>
        <dbReference type="ARBA" id="ARBA00022630"/>
    </source>
</evidence>
<feature type="domain" description="Acyl-CoA oxidase C-terminal" evidence="10">
    <location>
        <begin position="595"/>
        <end position="662"/>
    </location>
</feature>
<evidence type="ECO:0000259" key="12">
    <source>
        <dbReference type="Pfam" id="PF22924"/>
    </source>
</evidence>
<evidence type="ECO:0000256" key="1">
    <source>
        <dbReference type="ARBA" id="ARBA00001974"/>
    </source>
</evidence>
<evidence type="ECO:0000313" key="13">
    <source>
        <dbReference type="EMBL" id="KNE60885.1"/>
    </source>
</evidence>
<dbReference type="GO" id="GO:0003997">
    <property type="term" value="F:acyl-CoA oxidase activity"/>
    <property type="evidence" value="ECO:0007669"/>
    <property type="project" value="InterPro"/>
</dbReference>
<dbReference type="PANTHER" id="PTHR10909:SF250">
    <property type="entry name" value="PEROXISOMAL ACYL-COENZYME A OXIDASE 1"/>
    <property type="match status" value="1"/>
</dbReference>
<dbReference type="InterPro" id="IPR012258">
    <property type="entry name" value="Acyl-CoA_oxidase"/>
</dbReference>
<proteinExistence type="inferred from homology"/>
<keyword evidence="8" id="KW-0443">Lipid metabolism</keyword>
<dbReference type="InterPro" id="IPR055060">
    <property type="entry name" value="ACOX_C_alpha1"/>
</dbReference>
<dbReference type="AlphaFoldDB" id="A0A0L0SER3"/>
<feature type="domain" description="Acyl-coenzyme A oxidase N-terminal" evidence="11">
    <location>
        <begin position="91"/>
        <end position="181"/>
    </location>
</feature>
<name>A0A0L0SER3_ALLM3</name>
<evidence type="ECO:0000256" key="6">
    <source>
        <dbReference type="ARBA" id="ARBA00022832"/>
    </source>
</evidence>
<dbReference type="FunFam" id="2.40.110.10:FF:000003">
    <property type="entry name" value="Acyl-coenzyme A oxidase"/>
    <property type="match status" value="1"/>
</dbReference>
<comment type="similarity">
    <text evidence="3">Belongs to the acyl-CoA oxidase family.</text>
</comment>
<evidence type="ECO:0000256" key="7">
    <source>
        <dbReference type="ARBA" id="ARBA00023002"/>
    </source>
</evidence>
<dbReference type="PANTHER" id="PTHR10909">
    <property type="entry name" value="ELECTRON TRANSPORT OXIDOREDUCTASE"/>
    <property type="match status" value="1"/>
</dbReference>
<dbReference type="Proteomes" id="UP000054350">
    <property type="component" value="Unassembled WGS sequence"/>
</dbReference>
<keyword evidence="9" id="KW-0576">Peroxisome</keyword>
<evidence type="ECO:0000259" key="10">
    <source>
        <dbReference type="Pfam" id="PF01756"/>
    </source>
</evidence>
<dbReference type="UniPathway" id="UPA00661"/>
<protein>
    <submittedName>
        <fullName evidence="13">Uncharacterized protein</fullName>
    </submittedName>
</protein>
<dbReference type="Gene3D" id="2.40.110.10">
    <property type="entry name" value="Butyryl-CoA Dehydrogenase, subunit A, domain 2"/>
    <property type="match status" value="1"/>
</dbReference>
<reference evidence="14" key="2">
    <citation type="submission" date="2009-11" db="EMBL/GenBank/DDBJ databases">
        <title>The Genome Sequence of Allomyces macrogynus strain ATCC 38327.</title>
        <authorList>
            <consortium name="The Broad Institute Genome Sequencing Platform"/>
            <person name="Russ C."/>
            <person name="Cuomo C."/>
            <person name="Shea T."/>
            <person name="Young S.K."/>
            <person name="Zeng Q."/>
            <person name="Koehrsen M."/>
            <person name="Haas B."/>
            <person name="Borodovsky M."/>
            <person name="Guigo R."/>
            <person name="Alvarado L."/>
            <person name="Berlin A."/>
            <person name="Borenstein D."/>
            <person name="Chen Z."/>
            <person name="Engels R."/>
            <person name="Freedman E."/>
            <person name="Gellesch M."/>
            <person name="Goldberg J."/>
            <person name="Griggs A."/>
            <person name="Gujja S."/>
            <person name="Heiman D."/>
            <person name="Hepburn T."/>
            <person name="Howarth C."/>
            <person name="Jen D."/>
            <person name="Larson L."/>
            <person name="Lewis B."/>
            <person name="Mehta T."/>
            <person name="Park D."/>
            <person name="Pearson M."/>
            <person name="Roberts A."/>
            <person name="Saif S."/>
            <person name="Shenoy N."/>
            <person name="Sisk P."/>
            <person name="Stolte C."/>
            <person name="Sykes S."/>
            <person name="Walk T."/>
            <person name="White J."/>
            <person name="Yandava C."/>
            <person name="Burger G."/>
            <person name="Gray M.W."/>
            <person name="Holland P.W.H."/>
            <person name="King N."/>
            <person name="Lang F.B.F."/>
            <person name="Roger A.J."/>
            <person name="Ruiz-Trillo I."/>
            <person name="Lander E."/>
            <person name="Nusbaum C."/>
        </authorList>
    </citation>
    <scope>NUCLEOTIDE SEQUENCE [LARGE SCALE GENOMIC DNA]</scope>
    <source>
        <strain evidence="14">ATCC 38327</strain>
    </source>
</reference>
<organism evidence="13 14">
    <name type="scientific">Allomyces macrogynus (strain ATCC 38327)</name>
    <name type="common">Allomyces javanicus var. macrogynus</name>
    <dbReference type="NCBI Taxonomy" id="578462"/>
    <lineage>
        <taxon>Eukaryota</taxon>
        <taxon>Fungi</taxon>
        <taxon>Fungi incertae sedis</taxon>
        <taxon>Blastocladiomycota</taxon>
        <taxon>Blastocladiomycetes</taxon>
        <taxon>Blastocladiales</taxon>
        <taxon>Blastocladiaceae</taxon>
        <taxon>Allomyces</taxon>
    </lineage>
</organism>
<dbReference type="OrthoDB" id="538336at2759"/>
<dbReference type="Pfam" id="PF14749">
    <property type="entry name" value="Acyl-CoA_ox_N"/>
    <property type="match status" value="1"/>
</dbReference>
<dbReference type="InterPro" id="IPR036250">
    <property type="entry name" value="AcylCo_DH-like_C"/>
</dbReference>
<dbReference type="GO" id="GO:0055088">
    <property type="term" value="P:lipid homeostasis"/>
    <property type="evidence" value="ECO:0007669"/>
    <property type="project" value="TreeGrafter"/>
</dbReference>
<evidence type="ECO:0000259" key="11">
    <source>
        <dbReference type="Pfam" id="PF14749"/>
    </source>
</evidence>
<dbReference type="SUPFAM" id="SSF56645">
    <property type="entry name" value="Acyl-CoA dehydrogenase NM domain-like"/>
    <property type="match status" value="1"/>
</dbReference>
<keyword evidence="14" id="KW-1185">Reference proteome</keyword>
<comment type="subcellular location">
    <subcellularLocation>
        <location evidence="2">Peroxisome</location>
    </subcellularLocation>
</comment>
<keyword evidence="7" id="KW-0560">Oxidoreductase</keyword>
<dbReference type="SUPFAM" id="SSF47203">
    <property type="entry name" value="Acyl-CoA dehydrogenase C-terminal domain-like"/>
    <property type="match status" value="2"/>
</dbReference>
<dbReference type="Gene3D" id="1.10.540.10">
    <property type="entry name" value="Acyl-CoA dehydrogenase/oxidase, N-terminal domain"/>
    <property type="match status" value="1"/>
</dbReference>
<evidence type="ECO:0000256" key="5">
    <source>
        <dbReference type="ARBA" id="ARBA00022827"/>
    </source>
</evidence>
<dbReference type="InterPro" id="IPR002655">
    <property type="entry name" value="Acyl-CoA_oxidase_C"/>
</dbReference>
<dbReference type="InterPro" id="IPR009100">
    <property type="entry name" value="AcylCoA_DH/oxidase_NM_dom_sf"/>
</dbReference>
<evidence type="ECO:0000256" key="2">
    <source>
        <dbReference type="ARBA" id="ARBA00004275"/>
    </source>
</evidence>
<evidence type="ECO:0000256" key="3">
    <source>
        <dbReference type="ARBA" id="ARBA00006288"/>
    </source>
</evidence>
<dbReference type="Pfam" id="PF22924">
    <property type="entry name" value="ACOX_C_alpha1"/>
    <property type="match status" value="1"/>
</dbReference>
<dbReference type="Pfam" id="PF01756">
    <property type="entry name" value="ACOX"/>
    <property type="match status" value="1"/>
</dbReference>
<dbReference type="InterPro" id="IPR037069">
    <property type="entry name" value="AcylCoA_DH/ox_N_sf"/>
</dbReference>
<dbReference type="VEuPathDB" id="FungiDB:AMAG_06647"/>
<keyword evidence="4" id="KW-0285">Flavoprotein</keyword>
<dbReference type="eggNOG" id="KOG0136">
    <property type="taxonomic scope" value="Eukaryota"/>
</dbReference>
<keyword evidence="6" id="KW-0276">Fatty acid metabolism</keyword>
<dbReference type="GO" id="GO:0071949">
    <property type="term" value="F:FAD binding"/>
    <property type="evidence" value="ECO:0007669"/>
    <property type="project" value="InterPro"/>
</dbReference>
<evidence type="ECO:0000313" key="14">
    <source>
        <dbReference type="Proteomes" id="UP000054350"/>
    </source>
</evidence>
<comment type="cofactor">
    <cofactor evidence="1">
        <name>FAD</name>
        <dbReference type="ChEBI" id="CHEBI:57692"/>
    </cofactor>
</comment>
<dbReference type="GO" id="GO:0005777">
    <property type="term" value="C:peroxisome"/>
    <property type="evidence" value="ECO:0007669"/>
    <property type="project" value="UniProtKB-SubCell"/>
</dbReference>
<reference evidence="13 14" key="1">
    <citation type="submission" date="2009-11" db="EMBL/GenBank/DDBJ databases">
        <title>Annotation of Allomyces macrogynus ATCC 38327.</title>
        <authorList>
            <consortium name="The Broad Institute Genome Sequencing Platform"/>
            <person name="Russ C."/>
            <person name="Cuomo C."/>
            <person name="Burger G."/>
            <person name="Gray M.W."/>
            <person name="Holland P.W.H."/>
            <person name="King N."/>
            <person name="Lang F.B.F."/>
            <person name="Roger A.J."/>
            <person name="Ruiz-Trillo I."/>
            <person name="Young S.K."/>
            <person name="Zeng Q."/>
            <person name="Gargeya S."/>
            <person name="Fitzgerald M."/>
            <person name="Haas B."/>
            <person name="Abouelleil A."/>
            <person name="Alvarado L."/>
            <person name="Arachchi H.M."/>
            <person name="Berlin A."/>
            <person name="Chapman S.B."/>
            <person name="Gearin G."/>
            <person name="Goldberg J."/>
            <person name="Griggs A."/>
            <person name="Gujja S."/>
            <person name="Hansen M."/>
            <person name="Heiman D."/>
            <person name="Howarth C."/>
            <person name="Larimer J."/>
            <person name="Lui A."/>
            <person name="MacDonald P.J.P."/>
            <person name="McCowen C."/>
            <person name="Montmayeur A."/>
            <person name="Murphy C."/>
            <person name="Neiman D."/>
            <person name="Pearson M."/>
            <person name="Priest M."/>
            <person name="Roberts A."/>
            <person name="Saif S."/>
            <person name="Shea T."/>
            <person name="Sisk P."/>
            <person name="Stolte C."/>
            <person name="Sykes S."/>
            <person name="Wortman J."/>
            <person name="Nusbaum C."/>
            <person name="Birren B."/>
        </authorList>
    </citation>
    <scope>NUCLEOTIDE SEQUENCE [LARGE SCALE GENOMIC DNA]</scope>
    <source>
        <strain evidence="13 14">ATCC 38327</strain>
    </source>
</reference>
<gene>
    <name evidence="13" type="ORF">AMAG_06647</name>
</gene>
<dbReference type="InterPro" id="IPR029320">
    <property type="entry name" value="Acyl-CoA_ox_N"/>
</dbReference>
<keyword evidence="5" id="KW-0274">FAD</keyword>
<evidence type="ECO:0000256" key="9">
    <source>
        <dbReference type="ARBA" id="ARBA00023140"/>
    </source>
</evidence>
<dbReference type="Gene3D" id="1.20.140.10">
    <property type="entry name" value="Butyryl-CoA Dehydrogenase, subunit A, domain 3"/>
    <property type="match status" value="1"/>
</dbReference>
<sequence length="672" mass="72779">MIRIPFTPPSPVELDAILARLPAPTPDTDPTYQPPNTHAALASARKGHEHLIRDLNLYAVHRNDTRLLELKRRLERALVLEDAALFPDPHTHPSLAHPQAGYYLGAKSEHYARACRVIRVVRSVQARYQLPPSLTVLLWEAAGELVPVFLHLGMFIPTVQNLGTKAQRETWLPRALDMEIIGCYAQTEMAHGSNVQGIQTTATYDEKRDVFVLHTPSLEAAKAWPGALGHTANYALVLAQTLVNGKNLGVFPFMLQIRDLKTHEPMPGVSLMDLGPKIGFNVMDNGIMTLDQVAVPRDHLFSGSVQVARGGAVSASADASLAQALVYKTMLNMRAGIVVGACQALWRGTTIGARYSTVRTQFGADAQGKEFPILEYQTQQRKVLEPLAASFAFMFAGRMMEDLVANVASPADLKRAHLVSSCLKVAVTHETSAMLEDLRRSAGGHGYAKSSGLVDLVNTYVQMITVEGENSVLAFQVARAASANPASLFTHAVPTSQPTITDWSDLESVAQLLDYTALRATKRHVTSGPGSTIAAEHLVMAAGYAMVLRAFATHLRSAPALIRAKVLAPSAVIMAVRAVLASHAPVADDDAMYAAQAKALAQLREVAVPATDAFGLTERELVSALGRKDGDVYNTIIAWAKEWEGMNQCKVHPAWLSHILPVTGSKIKLAKL</sequence>